<organism evidence="1 2">
    <name type="scientific">Akkermansia biwaensis</name>
    <dbReference type="NCBI Taxonomy" id="2946555"/>
    <lineage>
        <taxon>Bacteria</taxon>
        <taxon>Pseudomonadati</taxon>
        <taxon>Verrucomicrobiota</taxon>
        <taxon>Verrucomicrobiia</taxon>
        <taxon>Verrucomicrobiales</taxon>
        <taxon>Akkermansiaceae</taxon>
        <taxon>Akkermansia</taxon>
    </lineage>
</organism>
<evidence type="ECO:0000313" key="2">
    <source>
        <dbReference type="Proteomes" id="UP001062263"/>
    </source>
</evidence>
<dbReference type="InterPro" id="IPR015943">
    <property type="entry name" value="WD40/YVTN_repeat-like_dom_sf"/>
</dbReference>
<reference evidence="1" key="1">
    <citation type="submission" date="2022-06" db="EMBL/GenBank/DDBJ databases">
        <title>Akkermansia biwalacus sp. nov., an anaerobic mucin-degrading bacterium isolated from human intestine.</title>
        <authorList>
            <person name="Kobayashi Y."/>
            <person name="Inoue S."/>
            <person name="Kawahara T."/>
            <person name="Kohda N."/>
        </authorList>
    </citation>
    <scope>NUCLEOTIDE SEQUENCE</scope>
    <source>
        <strain evidence="1">WON2089</strain>
    </source>
</reference>
<keyword evidence="2" id="KW-1185">Reference proteome</keyword>
<proteinExistence type="predicted"/>
<dbReference type="Gene3D" id="2.130.10.10">
    <property type="entry name" value="YVTN repeat-like/Quinoprotein amine dehydrogenase"/>
    <property type="match status" value="2"/>
</dbReference>
<dbReference type="InterPro" id="IPR011044">
    <property type="entry name" value="Quino_amine_DH_bsu"/>
</dbReference>
<dbReference type="EMBL" id="AP025943">
    <property type="protein sequence ID" value="BDL42878.1"/>
    <property type="molecule type" value="Genomic_DNA"/>
</dbReference>
<evidence type="ECO:0008006" key="3">
    <source>
        <dbReference type="Google" id="ProtNLM"/>
    </source>
</evidence>
<accession>A0ABM7ZDZ3</accession>
<sequence>MNCYAIAEDLQGRIWVGTDNQGVAVWNGETWKTYDQLSGLLGERVFAIRISPVTGLVALATSGGLSLYDPAGKTWRGITRAEGLLEDQIEALAFTPGEDLHVAYQCGGVSSASRRDGYGKWRHSQARWYWDRGQRMRQPAERCGTFLPSNLCNAIAVQEERVVWIGTNAGLVRGINGKYLFTRGRDFQEKNKGLFGGMPKDYRPVESMVIDPVPDLLPEDYVTALFPTPDGIWVGFRQQGAALVDARTMKMKKRALHTHSNVRARWVRAFVALPGGRLCAATNGGGLLPVGESGEKRHAGKAVATMAKEHPVPMPYADGEECRRLEQLFRQPDSSAPAPVTYFHEDWSTQGDWCERYGINYAMLCAMNAPINNVTYNFSWGFKFSVGGWMGPHRKKNDDLRHWVHWVNKPDNRNVLFCPTSGMRTEAEWDDHGEVYSYSFDGPDVWALVRVPEGRHLVSLYFYNPNGREKLNGHRDFVVEARKILRSSVPPKILTRDIPIRELKLPPDCMIEELERQLASPVLARCRVKDFSGSGVYKTFLMNGGGCYGFRVVRNNSMNTILNGVFLTGLASSARKNRLMRAAYGPVRPQPPSVAHLPLKDIPREALSLWSACQSWDQGGNRWIYQWKRCAFRAYTALLRYPDRLDDLMSAWRWQLGYWTPQDRVHSAKMLEDTWASNQEDFVPYRSRNWTPYSPNVVSFTVEECGNMLYTGLDWKEFRNMEPDHPKVLEAKKVIREYIRNKEKQKK</sequence>
<dbReference type="Proteomes" id="UP001062263">
    <property type="component" value="Chromosome"/>
</dbReference>
<dbReference type="SUPFAM" id="SSF50969">
    <property type="entry name" value="YVTN repeat-like/Quinoprotein amine dehydrogenase"/>
    <property type="match status" value="1"/>
</dbReference>
<gene>
    <name evidence="1" type="ORF">Abiwalacus_04520</name>
</gene>
<evidence type="ECO:0000313" key="1">
    <source>
        <dbReference type="EMBL" id="BDL42878.1"/>
    </source>
</evidence>
<name>A0ABM7ZDZ3_9BACT</name>
<protein>
    <recommendedName>
        <fullName evidence="3">Two component regulator propeller</fullName>
    </recommendedName>
</protein>